<evidence type="ECO:0000313" key="8">
    <source>
        <dbReference type="Proteomes" id="UP000708148"/>
    </source>
</evidence>
<dbReference type="EMBL" id="CAJHUC010002140">
    <property type="protein sequence ID" value="CAD7703283.1"/>
    <property type="molecule type" value="Genomic_DNA"/>
</dbReference>
<dbReference type="PANTHER" id="PTHR23012:SF215">
    <property type="entry name" value="RING_FYVE_PHD ZINC FINGER SUPERFAMILY PROTEIN"/>
    <property type="match status" value="1"/>
</dbReference>
<reference evidence="7" key="1">
    <citation type="submission" date="2020-12" db="EMBL/GenBank/DDBJ databases">
        <authorList>
            <person name="Iha C."/>
        </authorList>
    </citation>
    <scope>NUCLEOTIDE SEQUENCE</scope>
</reference>
<feature type="domain" description="RING-CH-type" evidence="6">
    <location>
        <begin position="65"/>
        <end position="125"/>
    </location>
</feature>
<keyword evidence="2" id="KW-0863">Zinc-finger</keyword>
<keyword evidence="5" id="KW-0812">Transmembrane</keyword>
<evidence type="ECO:0000313" key="7">
    <source>
        <dbReference type="EMBL" id="CAD7703283.1"/>
    </source>
</evidence>
<gene>
    <name evidence="7" type="ORF">OSTQU699_LOCUS8640</name>
</gene>
<dbReference type="CDD" id="cd16495">
    <property type="entry name" value="RING_CH-C4HC3_MARCH"/>
    <property type="match status" value="1"/>
</dbReference>
<dbReference type="PANTHER" id="PTHR23012">
    <property type="entry name" value="RING/FYVE/PHD ZINC FINGER DOMAIN-CONTAINING"/>
    <property type="match status" value="1"/>
</dbReference>
<dbReference type="GO" id="GO:0016567">
    <property type="term" value="P:protein ubiquitination"/>
    <property type="evidence" value="ECO:0007669"/>
    <property type="project" value="TreeGrafter"/>
</dbReference>
<dbReference type="Proteomes" id="UP000708148">
    <property type="component" value="Unassembled WGS sequence"/>
</dbReference>
<sequence>MADAEGRSDGYESDEGRRIIGDALGRSDLEAGVEESEEEEMVSARETLKACEDKARDKTCAPSTSGGESEADCRICLLTDKMSNLVAPCACDGSLRYCHYKCLKTWVKERRALSCEICGQSYLESYRARLAKTVAWAEKQEQMRRDAALAAQLTGGGSGEAILPASDRSSGRLWCRVLLLIMVTIGLLYIVLFLSKGTHFSFWTSLALVCRTPTKKGGFGVGWGYVATSAVAAPMAL</sequence>
<keyword evidence="3" id="KW-0862">Zinc</keyword>
<dbReference type="SMART" id="SM00744">
    <property type="entry name" value="RINGv"/>
    <property type="match status" value="1"/>
</dbReference>
<keyword evidence="5" id="KW-0472">Membrane</keyword>
<dbReference type="PROSITE" id="PS51292">
    <property type="entry name" value="ZF_RING_CH"/>
    <property type="match status" value="1"/>
</dbReference>
<name>A0A8S1JB01_9CHLO</name>
<dbReference type="AlphaFoldDB" id="A0A8S1JB01"/>
<evidence type="ECO:0000259" key="6">
    <source>
        <dbReference type="PROSITE" id="PS51292"/>
    </source>
</evidence>
<dbReference type="InterPro" id="IPR013083">
    <property type="entry name" value="Znf_RING/FYVE/PHD"/>
</dbReference>
<keyword evidence="8" id="KW-1185">Reference proteome</keyword>
<evidence type="ECO:0000256" key="5">
    <source>
        <dbReference type="SAM" id="Phobius"/>
    </source>
</evidence>
<keyword evidence="5" id="KW-1133">Transmembrane helix</keyword>
<proteinExistence type="predicted"/>
<dbReference type="Gene3D" id="3.30.40.10">
    <property type="entry name" value="Zinc/RING finger domain, C3HC4 (zinc finger)"/>
    <property type="match status" value="1"/>
</dbReference>
<dbReference type="InterPro" id="IPR033275">
    <property type="entry name" value="MARCH-like"/>
</dbReference>
<feature type="region of interest" description="Disordered" evidence="4">
    <location>
        <begin position="1"/>
        <end position="23"/>
    </location>
</feature>
<comment type="caution">
    <text evidence="7">The sequence shown here is derived from an EMBL/GenBank/DDBJ whole genome shotgun (WGS) entry which is preliminary data.</text>
</comment>
<evidence type="ECO:0000256" key="2">
    <source>
        <dbReference type="ARBA" id="ARBA00022771"/>
    </source>
</evidence>
<evidence type="ECO:0000256" key="1">
    <source>
        <dbReference type="ARBA" id="ARBA00022723"/>
    </source>
</evidence>
<evidence type="ECO:0000256" key="4">
    <source>
        <dbReference type="SAM" id="MobiDB-lite"/>
    </source>
</evidence>
<dbReference type="Pfam" id="PF12906">
    <property type="entry name" value="RINGv"/>
    <property type="match status" value="1"/>
</dbReference>
<keyword evidence="1" id="KW-0479">Metal-binding</keyword>
<dbReference type="OrthoDB" id="538681at2759"/>
<dbReference type="InterPro" id="IPR011016">
    <property type="entry name" value="Znf_RING-CH"/>
</dbReference>
<dbReference type="GO" id="GO:0016020">
    <property type="term" value="C:membrane"/>
    <property type="evidence" value="ECO:0007669"/>
    <property type="project" value="TreeGrafter"/>
</dbReference>
<dbReference type="SUPFAM" id="SSF57850">
    <property type="entry name" value="RING/U-box"/>
    <property type="match status" value="1"/>
</dbReference>
<evidence type="ECO:0000256" key="3">
    <source>
        <dbReference type="ARBA" id="ARBA00022833"/>
    </source>
</evidence>
<feature type="transmembrane region" description="Helical" evidence="5">
    <location>
        <begin position="173"/>
        <end position="194"/>
    </location>
</feature>
<dbReference type="GO" id="GO:0004842">
    <property type="term" value="F:ubiquitin-protein transferase activity"/>
    <property type="evidence" value="ECO:0007669"/>
    <property type="project" value="TreeGrafter"/>
</dbReference>
<protein>
    <recommendedName>
        <fullName evidence="6">RING-CH-type domain-containing protein</fullName>
    </recommendedName>
</protein>
<accession>A0A8S1JB01</accession>
<dbReference type="GO" id="GO:0008270">
    <property type="term" value="F:zinc ion binding"/>
    <property type="evidence" value="ECO:0007669"/>
    <property type="project" value="UniProtKB-KW"/>
</dbReference>
<organism evidence="7 8">
    <name type="scientific">Ostreobium quekettii</name>
    <dbReference type="NCBI Taxonomy" id="121088"/>
    <lineage>
        <taxon>Eukaryota</taxon>
        <taxon>Viridiplantae</taxon>
        <taxon>Chlorophyta</taxon>
        <taxon>core chlorophytes</taxon>
        <taxon>Ulvophyceae</taxon>
        <taxon>TCBD clade</taxon>
        <taxon>Bryopsidales</taxon>
        <taxon>Ostreobineae</taxon>
        <taxon>Ostreobiaceae</taxon>
        <taxon>Ostreobium</taxon>
    </lineage>
</organism>